<reference evidence="1 2" key="1">
    <citation type="submission" date="2016-09" db="EMBL/GenBank/DDBJ databases">
        <authorList>
            <person name="Capua I."/>
            <person name="De Benedictis P."/>
            <person name="Joannis T."/>
            <person name="Lombin L.H."/>
            <person name="Cattoli G."/>
        </authorList>
    </citation>
    <scope>NUCLEOTIDE SEQUENCE [LARGE SCALE GENOMIC DNA]</scope>
    <source>
        <strain evidence="1 2">A7P-90m</strain>
    </source>
</reference>
<evidence type="ECO:0000313" key="2">
    <source>
        <dbReference type="Proteomes" id="UP000199452"/>
    </source>
</evidence>
<protein>
    <recommendedName>
        <fullName evidence="3">Outer membrane protein beta-barrel family protein</fullName>
    </recommendedName>
</protein>
<organism evidence="1 2">
    <name type="scientific">Williamwhitmania taraxaci</name>
    <dbReference type="NCBI Taxonomy" id="1640674"/>
    <lineage>
        <taxon>Bacteria</taxon>
        <taxon>Pseudomonadati</taxon>
        <taxon>Bacteroidota</taxon>
        <taxon>Bacteroidia</taxon>
        <taxon>Bacteroidales</taxon>
        <taxon>Williamwhitmaniaceae</taxon>
        <taxon>Williamwhitmania</taxon>
    </lineage>
</organism>
<dbReference type="RefSeq" id="WP_092441067.1">
    <property type="nucleotide sequence ID" value="NZ_FMYP01000140.1"/>
</dbReference>
<dbReference type="OrthoDB" id="1091532at2"/>
<dbReference type="STRING" id="1640674.SAMN05216323_11402"/>
<evidence type="ECO:0008006" key="3">
    <source>
        <dbReference type="Google" id="ProtNLM"/>
    </source>
</evidence>
<dbReference type="Proteomes" id="UP000199452">
    <property type="component" value="Unassembled WGS sequence"/>
</dbReference>
<keyword evidence="2" id="KW-1185">Reference proteome</keyword>
<dbReference type="EMBL" id="FMYP01000140">
    <property type="protein sequence ID" value="SDD33518.1"/>
    <property type="molecule type" value="Genomic_DNA"/>
</dbReference>
<name>A0A1G6TWN8_9BACT</name>
<dbReference type="AlphaFoldDB" id="A0A1G6TWN8"/>
<gene>
    <name evidence="1" type="ORF">SAMN05216323_11402</name>
</gene>
<sequence length="586" mass="65615">MNFCDFKRQYYLLIVGIFLLLCGEVSFAQDIEGVIKAPILTSNGGLSLSQISTFIPGDTTGRADPYTYYLAGNVNFSLFSVVNVPVSFAYTNNQLNKDASMPFNRFSIAPSYKWIKVYAGYSSMTFSPYTLVGHELFGGGVELTFESGLKVSAIYGRMKKEVKRDSVNTEAIYKRMGGGFKIEHSSKFADIGFNIYKAKDVPNASFYSVGDSAVVAPMDNIAGSLFLDIKIIESVKFNVEYAISAINSDISRTDSLSHSVKDRFVEQNGDLAIHHAVKAGVSQSSSIGVIGATYERVSPNYNTFGAYYFVNDYENITANFSTSIKKRVNLAADVGYQRDNLSDQKLNSSNRLIYSTNISSMITKKLNVGVSYSNLKSYMHIKEVYSELTATNPYQNLDTLSFTQLNLTTSCNANYTLVSSKESRQSINGVFTYQEASEQQKNESKFAGNRIYNSVLSYQYSRIPQKFNASTSVNYNHNQLPAGYMGVFSYNISLQKAFFEKLKVSFIGTYSRSFNDTMNLAKIVNLRIGAGYTFVKRHNFNLSLAEVFNQGVKKTSTQYSVNLTYSYMFDFNVQRKEKKTKFQGNF</sequence>
<accession>A0A1G6TWN8</accession>
<proteinExistence type="predicted"/>
<evidence type="ECO:0000313" key="1">
    <source>
        <dbReference type="EMBL" id="SDD33518.1"/>
    </source>
</evidence>